<keyword evidence="3" id="KW-1185">Reference proteome</keyword>
<feature type="domain" description="BIG2" evidence="1">
    <location>
        <begin position="189"/>
        <end position="273"/>
    </location>
</feature>
<dbReference type="SMART" id="SM00635">
    <property type="entry name" value="BID_2"/>
    <property type="match status" value="1"/>
</dbReference>
<sequence length="277" mass="30305">MAQRRLSEKINIGVADITFTPEGTDIPIYLGLTKDGTTLTYEPEYYDITADQTGNTPLDSILIGETVKVTTNLLDTSLEHIAAVVPTADKEEEGGKIKAVTFGRRPGLRLGNRAGVLRVHPVSAGVGRTDKDVIIYRAANKANLELAYELENEWVIPCEFVGFPDDFRPEGDQLFRIGEYTKYKQPNKRIVSFWITPANPEIKIGEMINFKCNAMYEDGTTEDLTSEANWVSSAPEIATIKLEGNTAVATGVTTGTVVIQAQLIGYSSSTTLTVHSV</sequence>
<dbReference type="EMBL" id="FNNG01000020">
    <property type="protein sequence ID" value="SDX78919.1"/>
    <property type="molecule type" value="Genomic_DNA"/>
</dbReference>
<dbReference type="AlphaFoldDB" id="A0A1H3ELV7"/>
<organism evidence="2 3">
    <name type="scientific">Tepidimicrobium xylanilyticum</name>
    <dbReference type="NCBI Taxonomy" id="1123352"/>
    <lineage>
        <taxon>Bacteria</taxon>
        <taxon>Bacillati</taxon>
        <taxon>Bacillota</taxon>
        <taxon>Tissierellia</taxon>
        <taxon>Tissierellales</taxon>
        <taxon>Tepidimicrobiaceae</taxon>
        <taxon>Tepidimicrobium</taxon>
    </lineage>
</organism>
<dbReference type="Proteomes" id="UP000198828">
    <property type="component" value="Unassembled WGS sequence"/>
</dbReference>
<evidence type="ECO:0000259" key="1">
    <source>
        <dbReference type="SMART" id="SM00635"/>
    </source>
</evidence>
<evidence type="ECO:0000313" key="2">
    <source>
        <dbReference type="EMBL" id="SDX78919.1"/>
    </source>
</evidence>
<dbReference type="InterPro" id="IPR003343">
    <property type="entry name" value="Big_2"/>
</dbReference>
<gene>
    <name evidence="2" type="ORF">SAMN05660923_02937</name>
</gene>
<reference evidence="2 3" key="1">
    <citation type="submission" date="2016-10" db="EMBL/GenBank/DDBJ databases">
        <authorList>
            <person name="de Groot N.N."/>
        </authorList>
    </citation>
    <scope>NUCLEOTIDE SEQUENCE [LARGE SCALE GENOMIC DNA]</scope>
    <source>
        <strain evidence="2 3">DSM 23310</strain>
    </source>
</reference>
<accession>A0A1H3ELV7</accession>
<dbReference type="Gene3D" id="2.60.40.1080">
    <property type="match status" value="1"/>
</dbReference>
<name>A0A1H3ELV7_9FIRM</name>
<dbReference type="RefSeq" id="WP_093754958.1">
    <property type="nucleotide sequence ID" value="NZ_FNNG01000020.1"/>
</dbReference>
<proteinExistence type="predicted"/>
<protein>
    <recommendedName>
        <fullName evidence="1">BIG2 domain-containing protein</fullName>
    </recommendedName>
</protein>
<evidence type="ECO:0000313" key="3">
    <source>
        <dbReference type="Proteomes" id="UP000198828"/>
    </source>
</evidence>
<dbReference type="OrthoDB" id="2348975at2"/>